<dbReference type="Proteomes" id="UP001609376">
    <property type="component" value="Unassembled WGS sequence"/>
</dbReference>
<accession>A0ABW7LKS2</accession>
<dbReference type="InterPro" id="IPR008711">
    <property type="entry name" value="Recombinase_NinB"/>
</dbReference>
<reference evidence="1 2" key="1">
    <citation type="submission" date="2024-10" db="EMBL/GenBank/DDBJ databases">
        <title>Paracoccus drimophilus sp. nov., a novel bacterium from corn roots in Hunan.</title>
        <authorList>
            <person name="Li X."/>
        </authorList>
    </citation>
    <scope>NUCLEOTIDE SEQUENCE [LARGE SCALE GENOMIC DNA]</scope>
    <source>
        <strain evidence="1 2">NGMCC 1.201697</strain>
    </source>
</reference>
<protein>
    <submittedName>
        <fullName evidence="1">Recombination protein NinB</fullName>
    </submittedName>
</protein>
<dbReference type="InterPro" id="IPR036619">
    <property type="entry name" value="NinB_sf"/>
</dbReference>
<dbReference type="Pfam" id="PF05772">
    <property type="entry name" value="NinB"/>
    <property type="match status" value="1"/>
</dbReference>
<dbReference type="Gene3D" id="1.10.3790.10">
    <property type="entry name" value="NinB"/>
    <property type="match status" value="1"/>
</dbReference>
<sequence>MAQTVIIRGDMQRHLAKALIDRAPVDAVVTVKEGTRTLDQNAKCWAMLSDIARAKPEGRAMSPEMWKAAFMSALGHEIVWQPGIEGSPPFPTGFRTSRLSKSQFGGLITFIMAYGDRHGVRWSDEVPQ</sequence>
<evidence type="ECO:0000313" key="2">
    <source>
        <dbReference type="Proteomes" id="UP001609376"/>
    </source>
</evidence>
<evidence type="ECO:0000313" key="1">
    <source>
        <dbReference type="EMBL" id="MFH5773552.1"/>
    </source>
</evidence>
<name>A0ABW7LKS2_9RHOB</name>
<dbReference type="RefSeq" id="WP_395132406.1">
    <property type="nucleotide sequence ID" value="NZ_JBIMPR010000003.1"/>
</dbReference>
<dbReference type="EMBL" id="JBIMPR010000003">
    <property type="protein sequence ID" value="MFH5773552.1"/>
    <property type="molecule type" value="Genomic_DNA"/>
</dbReference>
<proteinExistence type="predicted"/>
<comment type="caution">
    <text evidence="1">The sequence shown here is derived from an EMBL/GenBank/DDBJ whole genome shotgun (WGS) entry which is preliminary data.</text>
</comment>
<gene>
    <name evidence="1" type="ORF">ACHFJ0_04815</name>
</gene>
<organism evidence="1 2">
    <name type="scientific">Paracoccus broussonetiae subsp. drimophilus</name>
    <dbReference type="NCBI Taxonomy" id="3373869"/>
    <lineage>
        <taxon>Bacteria</taxon>
        <taxon>Pseudomonadati</taxon>
        <taxon>Pseudomonadota</taxon>
        <taxon>Alphaproteobacteria</taxon>
        <taxon>Rhodobacterales</taxon>
        <taxon>Paracoccaceae</taxon>
        <taxon>Paracoccus</taxon>
        <taxon>Paracoccus broussonetiae</taxon>
    </lineage>
</organism>
<dbReference type="SUPFAM" id="SSF103370">
    <property type="entry name" value="NinB"/>
    <property type="match status" value="1"/>
</dbReference>
<keyword evidence="2" id="KW-1185">Reference proteome</keyword>